<accession>A0A3Q0L173</accession>
<name>A0A3Q0L173_VIBVU</name>
<organism evidence="2 3">
    <name type="scientific">Vibrio vulnificus (strain CMCP6)</name>
    <dbReference type="NCBI Taxonomy" id="216895"/>
    <lineage>
        <taxon>Bacteria</taxon>
        <taxon>Pseudomonadati</taxon>
        <taxon>Pseudomonadota</taxon>
        <taxon>Gammaproteobacteria</taxon>
        <taxon>Vibrionales</taxon>
        <taxon>Vibrionaceae</taxon>
        <taxon>Vibrio</taxon>
    </lineage>
</organism>
<evidence type="ECO:0000259" key="1">
    <source>
        <dbReference type="PROSITE" id="PS50943"/>
    </source>
</evidence>
<dbReference type="AlphaFoldDB" id="A0A3Q0L173"/>
<dbReference type="Proteomes" id="UP000002275">
    <property type="component" value="Chromosome I"/>
</dbReference>
<evidence type="ECO:0000313" key="3">
    <source>
        <dbReference type="Proteomes" id="UP000002275"/>
    </source>
</evidence>
<gene>
    <name evidence="2" type="ordered locus">VV1_0081</name>
</gene>
<dbReference type="InterPro" id="IPR010982">
    <property type="entry name" value="Lambda_DNA-bd_dom_sf"/>
</dbReference>
<protein>
    <submittedName>
        <fullName evidence="2">Predicted transcriptional regulator</fullName>
    </submittedName>
</protein>
<dbReference type="KEGG" id="vvu:VV1_0081"/>
<dbReference type="EMBL" id="AE016795">
    <property type="protein sequence ID" value="AAO08621.1"/>
    <property type="molecule type" value="Genomic_DNA"/>
</dbReference>
<dbReference type="GO" id="GO:0003677">
    <property type="term" value="F:DNA binding"/>
    <property type="evidence" value="ECO:0007669"/>
    <property type="project" value="InterPro"/>
</dbReference>
<dbReference type="RefSeq" id="WP_011078203.1">
    <property type="nucleotide sequence ID" value="NC_004459.3"/>
</dbReference>
<feature type="domain" description="HTH cro/C1-type" evidence="1">
    <location>
        <begin position="25"/>
        <end position="61"/>
    </location>
</feature>
<reference evidence="3" key="1">
    <citation type="submission" date="2002-12" db="EMBL/GenBank/DDBJ databases">
        <title>Complete genome sequence of Vibrio vulnificus CMCP6.</title>
        <authorList>
            <person name="Rhee J.H."/>
            <person name="Kim S.Y."/>
            <person name="Chung S.S."/>
            <person name="Kim J.J."/>
            <person name="Moon Y.H."/>
            <person name="Jeong H."/>
            <person name="Choy H.E."/>
        </authorList>
    </citation>
    <scope>NUCLEOTIDE SEQUENCE [LARGE SCALE GENOMIC DNA]</scope>
    <source>
        <strain evidence="3">CMCP6</strain>
    </source>
</reference>
<dbReference type="InterPro" id="IPR001387">
    <property type="entry name" value="Cro/C1-type_HTH"/>
</dbReference>
<dbReference type="PROSITE" id="PS50943">
    <property type="entry name" value="HTH_CROC1"/>
    <property type="match status" value="1"/>
</dbReference>
<sequence>MDLSFDERLNFVLKDRKQTPWGKSLGFTGASISHIFSGGRIPGPEFLQAIRRAENVNLNWLLTGEGAPYIVEYYQSADALSDYVCAMLHEEEWVVHVCSYRGIACVVFTQPGQYEFKGKWIDYRIVHVVVGPGDEVLTNLLHDYHKGGGHIFVPELTEEERETVIQGQVGTYLMFEQMNPMLNTIRVETHITEIEFTGGERTEKPVDITIMRAVVRLVDDCEHTLGTSLTSDQRARVITAVYRQAERLKLTEEEIQATIETSFDVLSD</sequence>
<dbReference type="Gene3D" id="1.10.260.40">
    <property type="entry name" value="lambda repressor-like DNA-binding domains"/>
    <property type="match status" value="1"/>
</dbReference>
<evidence type="ECO:0000313" key="2">
    <source>
        <dbReference type="EMBL" id="AAO08621.1"/>
    </source>
</evidence>
<proteinExistence type="predicted"/>
<reference evidence="2 3" key="2">
    <citation type="journal article" date="2003" name="Infect. Immun.">
        <title>Characterization and pathogenic significance of Vibrio vulnificus antigens preferentially expressed in septicemic patients.</title>
        <authorList>
            <person name="Kim Y.R."/>
            <person name="Lee S.E."/>
            <person name="Kim C.M."/>
            <person name="Kim S.Y."/>
            <person name="Shin E.K."/>
            <person name="Shin D.H."/>
            <person name="Chung S.S."/>
            <person name="Choy H.E."/>
            <person name="Progulske-Fox A."/>
            <person name="Hillman J.D."/>
            <person name="Handfield M."/>
            <person name="Rhee J.H."/>
        </authorList>
    </citation>
    <scope>NUCLEOTIDE SEQUENCE [LARGE SCALE GENOMIC DNA]</scope>
    <source>
        <strain evidence="2 3">CMCP6</strain>
    </source>
</reference>
<reference evidence="2 3" key="3">
    <citation type="journal article" date="2011" name="Mol. Syst. Biol.">
        <title>Integrative genome-scale metabolic analysis of Vibrio vulnificus for drug targeting and discovery.</title>
        <authorList>
            <person name="Kim H.U."/>
            <person name="Kim S.Y."/>
            <person name="Jeong H."/>
            <person name="Kim T.Y."/>
            <person name="Kim J.J."/>
            <person name="Choy H.E."/>
            <person name="Yi K.Y."/>
            <person name="Rhee J.H."/>
            <person name="Lee S.Y."/>
        </authorList>
    </citation>
    <scope>NUCLEOTIDE SEQUENCE [LARGE SCALE GENOMIC DNA]</scope>
    <source>
        <strain evidence="2 3">CMCP6</strain>
    </source>
</reference>